<name>A0A137Z7Z8_9ACTN</name>
<dbReference type="EMBL" id="LSRE01000026">
    <property type="protein sequence ID" value="KXO94301.1"/>
    <property type="molecule type" value="Genomic_DNA"/>
</dbReference>
<reference evidence="1 2" key="1">
    <citation type="submission" date="2016-02" db="EMBL/GenBank/DDBJ databases">
        <authorList>
            <person name="Teng J.L."/>
            <person name="Tang Y."/>
            <person name="Huang Y."/>
            <person name="Guo F."/>
            <person name="Wei W."/>
            <person name="Chen J.H."/>
            <person name="Wong S.Y."/>
            <person name="Lau S.K."/>
            <person name="Woo P.C."/>
        </authorList>
    </citation>
    <scope>NUCLEOTIDE SEQUENCE [LARGE SCALE GENOMIC DNA]</scope>
    <source>
        <strain evidence="1 2">JCM 13375</strain>
    </source>
</reference>
<sequence length="123" mass="13864">MTVLAPADYGIPLRPDGHPDFEGAHYPVYNPDRTIGISVDHSGSPVALHLDESTRGLTETALQAAILDLARIAAVRASYANRQRAEYWFAVRGDYFDPAYVSHYASRYDYEQVRRDCYPEERG</sequence>
<dbReference type="RefSeq" id="WP_068746361.1">
    <property type="nucleotide sequence ID" value="NZ_LSRE01000026.1"/>
</dbReference>
<evidence type="ECO:0000313" key="1">
    <source>
        <dbReference type="EMBL" id="KXO94301.1"/>
    </source>
</evidence>
<keyword evidence="2" id="KW-1185">Reference proteome</keyword>
<proteinExistence type="predicted"/>
<accession>A0A137Z7Z8</accession>
<evidence type="ECO:0000313" key="2">
    <source>
        <dbReference type="Proteomes" id="UP000070409"/>
    </source>
</evidence>
<organism evidence="1 2">
    <name type="scientific">Tsukamurella pseudospumae</name>
    <dbReference type="NCBI Taxonomy" id="239498"/>
    <lineage>
        <taxon>Bacteria</taxon>
        <taxon>Bacillati</taxon>
        <taxon>Actinomycetota</taxon>
        <taxon>Actinomycetes</taxon>
        <taxon>Mycobacteriales</taxon>
        <taxon>Tsukamurellaceae</taxon>
        <taxon>Tsukamurella</taxon>
    </lineage>
</organism>
<comment type="caution">
    <text evidence="1">The sequence shown here is derived from an EMBL/GenBank/DDBJ whole genome shotgun (WGS) entry which is preliminary data.</text>
</comment>
<dbReference type="Proteomes" id="UP000070409">
    <property type="component" value="Unassembled WGS sequence"/>
</dbReference>
<protein>
    <submittedName>
        <fullName evidence="1">Uncharacterized protein</fullName>
    </submittedName>
</protein>
<gene>
    <name evidence="1" type="ORF">AXK61_23790</name>
</gene>